<organism evidence="1 2">
    <name type="scientific">Chryseobacterium endophyticum</name>
    <dbReference type="NCBI Taxonomy" id="1854762"/>
    <lineage>
        <taxon>Bacteria</taxon>
        <taxon>Pseudomonadati</taxon>
        <taxon>Bacteroidota</taxon>
        <taxon>Flavobacteriia</taxon>
        <taxon>Flavobacteriales</taxon>
        <taxon>Weeksellaceae</taxon>
        <taxon>Chryseobacterium group</taxon>
        <taxon>Chryseobacterium</taxon>
    </lineage>
</organism>
<evidence type="ECO:0000313" key="1">
    <source>
        <dbReference type="EMBL" id="XAO75136.1"/>
    </source>
</evidence>
<dbReference type="AlphaFoldDB" id="A0AAU6WR55"/>
<accession>A0AAU6WR55</accession>
<sequence>MKTRTYTSYANSNHELYTIDWSDIENAEADYDNYLNNLKIVFRQSTKIISS</sequence>
<reference evidence="1 2" key="1">
    <citation type="submission" date="2024-04" db="EMBL/GenBank/DDBJ databases">
        <title>Genome sequencing and assembly of rice foliar adapted Chryseobacterium endophyticum OsEnb-ALM-A6.</title>
        <authorList>
            <person name="Kumar S."/>
            <person name="Javed M."/>
            <person name="Chouhan V."/>
            <person name="Charishma K."/>
            <person name="Patel A."/>
            <person name="Kumar M."/>
            <person name="Sahu K.P."/>
            <person name="Kumar A."/>
        </authorList>
    </citation>
    <scope>NUCLEOTIDE SEQUENCE [LARGE SCALE GENOMIC DNA]</scope>
    <source>
        <strain evidence="1 2">OsEnb-ALM-A6</strain>
    </source>
</reference>
<gene>
    <name evidence="1" type="ORF">AAFP95_03900</name>
</gene>
<dbReference type="Proteomes" id="UP001463665">
    <property type="component" value="Chromosome"/>
</dbReference>
<dbReference type="RefSeq" id="WP_345766973.1">
    <property type="nucleotide sequence ID" value="NZ_CP154834.1"/>
</dbReference>
<dbReference type="EMBL" id="CP154834">
    <property type="protein sequence ID" value="XAO75136.1"/>
    <property type="molecule type" value="Genomic_DNA"/>
</dbReference>
<name>A0AAU6WR55_9FLAO</name>
<keyword evidence="2" id="KW-1185">Reference proteome</keyword>
<proteinExistence type="predicted"/>
<evidence type="ECO:0000313" key="2">
    <source>
        <dbReference type="Proteomes" id="UP001463665"/>
    </source>
</evidence>
<protein>
    <submittedName>
        <fullName evidence="1">Uncharacterized protein</fullName>
    </submittedName>
</protein>